<proteinExistence type="predicted"/>
<dbReference type="InterPro" id="IPR006311">
    <property type="entry name" value="TAT_signal"/>
</dbReference>
<gene>
    <name evidence="3" type="ORF">FNH05_05985</name>
</gene>
<dbReference type="InterPro" id="IPR012338">
    <property type="entry name" value="Beta-lactam/transpept-like"/>
</dbReference>
<dbReference type="SUPFAM" id="SSF56601">
    <property type="entry name" value="beta-lactamase/transpeptidase-like"/>
    <property type="match status" value="1"/>
</dbReference>
<dbReference type="AlphaFoldDB" id="A0A558DDE5"/>
<dbReference type="InterPro" id="IPR050491">
    <property type="entry name" value="AmpC-like"/>
</dbReference>
<name>A0A558DDE5_9PSEU</name>
<protein>
    <submittedName>
        <fullName evidence="3">Beta-lactamase family protein</fullName>
    </submittedName>
</protein>
<keyword evidence="1" id="KW-0732">Signal</keyword>
<feature type="chain" id="PRO_5039247795" evidence="1">
    <location>
        <begin position="26"/>
        <end position="394"/>
    </location>
</feature>
<dbReference type="EMBL" id="VJWX01000034">
    <property type="protein sequence ID" value="TVT59049.1"/>
    <property type="molecule type" value="Genomic_DNA"/>
</dbReference>
<dbReference type="Proteomes" id="UP000320011">
    <property type="component" value="Unassembled WGS sequence"/>
</dbReference>
<dbReference type="PROSITE" id="PS51318">
    <property type="entry name" value="TAT"/>
    <property type="match status" value="1"/>
</dbReference>
<evidence type="ECO:0000259" key="2">
    <source>
        <dbReference type="Pfam" id="PF00144"/>
    </source>
</evidence>
<dbReference type="PANTHER" id="PTHR46825">
    <property type="entry name" value="D-ALANYL-D-ALANINE-CARBOXYPEPTIDASE/ENDOPEPTIDASE AMPH"/>
    <property type="match status" value="1"/>
</dbReference>
<evidence type="ECO:0000313" key="3">
    <source>
        <dbReference type="EMBL" id="TVT59049.1"/>
    </source>
</evidence>
<dbReference type="Gene3D" id="3.40.710.10">
    <property type="entry name" value="DD-peptidase/beta-lactamase superfamily"/>
    <property type="match status" value="1"/>
</dbReference>
<organism evidence="3 4">
    <name type="scientific">Amycolatopsis rhizosphaerae</name>
    <dbReference type="NCBI Taxonomy" id="2053003"/>
    <lineage>
        <taxon>Bacteria</taxon>
        <taxon>Bacillati</taxon>
        <taxon>Actinomycetota</taxon>
        <taxon>Actinomycetes</taxon>
        <taxon>Pseudonocardiales</taxon>
        <taxon>Pseudonocardiaceae</taxon>
        <taxon>Amycolatopsis</taxon>
    </lineage>
</organism>
<keyword evidence="4" id="KW-1185">Reference proteome</keyword>
<accession>A0A558DDE5</accession>
<dbReference type="OrthoDB" id="3863176at2"/>
<dbReference type="RefSeq" id="WP_144586264.1">
    <property type="nucleotide sequence ID" value="NZ_VJWX01000034.1"/>
</dbReference>
<feature type="signal peptide" evidence="1">
    <location>
        <begin position="1"/>
        <end position="25"/>
    </location>
</feature>
<evidence type="ECO:0000256" key="1">
    <source>
        <dbReference type="SAM" id="SignalP"/>
    </source>
</evidence>
<reference evidence="3 4" key="1">
    <citation type="submission" date="2019-07" db="EMBL/GenBank/DDBJ databases">
        <authorList>
            <person name="Duangmal K."/>
            <person name="Teo W.F.A."/>
        </authorList>
    </citation>
    <scope>NUCLEOTIDE SEQUENCE [LARGE SCALE GENOMIC DNA]</scope>
    <source>
        <strain evidence="3 4">TBRC 6029</strain>
    </source>
</reference>
<sequence length="394" mass="42178">MNPSRRSVLAMLGATGAVLTLPAKAQAVPARIPSGLRPEGEFDRFVKEQADQDAFSGSLLVINRGRTVLARSYGMADKAKSVPNGPDTLFALASVTKLFTAVAVAQLAQDGKVAYHGKLGTYLTGFPDDIAGKVTVHHLLTHTSGFGDLFTMPGYLEAAATWTSAQQAMDSTTDFVRTSTLSFAPGAGWQYSNAGYHLLGAIVQQVSGQSYYDYVRTNIFGKAGMTSSDFYTKPQWRADPRMAHPYGLQPSGGRTDGLEDRMFVGGPAGDAFSNCPDMARFAEALLGHELLNPEYTQITIGGKVPPSPNGPGRPPTGTMRRQAVFQAYGPQAVLINGQWNIGHSGGSFGEATDFQLYPDSRYVTVILSNYDYDRNLGMPPVFVKAQELIVSGGA</sequence>
<dbReference type="InterPro" id="IPR001466">
    <property type="entry name" value="Beta-lactam-related"/>
</dbReference>
<dbReference type="PANTHER" id="PTHR46825:SF9">
    <property type="entry name" value="BETA-LACTAMASE-RELATED DOMAIN-CONTAINING PROTEIN"/>
    <property type="match status" value="1"/>
</dbReference>
<dbReference type="Pfam" id="PF00144">
    <property type="entry name" value="Beta-lactamase"/>
    <property type="match status" value="1"/>
</dbReference>
<feature type="domain" description="Beta-lactamase-related" evidence="2">
    <location>
        <begin position="42"/>
        <end position="373"/>
    </location>
</feature>
<evidence type="ECO:0000313" key="4">
    <source>
        <dbReference type="Proteomes" id="UP000320011"/>
    </source>
</evidence>
<reference evidence="3 4" key="2">
    <citation type="submission" date="2019-08" db="EMBL/GenBank/DDBJ databases">
        <title>Amycolatopsis acidicola sp. nov., isolated from peat swamp forest soil.</title>
        <authorList>
            <person name="Srisuk N."/>
        </authorList>
    </citation>
    <scope>NUCLEOTIDE SEQUENCE [LARGE SCALE GENOMIC DNA]</scope>
    <source>
        <strain evidence="3 4">TBRC 6029</strain>
    </source>
</reference>
<comment type="caution">
    <text evidence="3">The sequence shown here is derived from an EMBL/GenBank/DDBJ whole genome shotgun (WGS) entry which is preliminary data.</text>
</comment>